<dbReference type="AlphaFoldDB" id="A0A9W9IXF7"/>
<accession>A0A9W9IXF7</accession>
<sequence>MGGRVQRAKKTVEERIPALLVGPSHTMSCALHSVWYEGPLHEWTTFEQDATAEFQQHAWERHNSTITIRPVGQLGPHNIANVQLFIGDEKGLQGRFNQNVCHVMSAVFGSQGLNLRFGDFKSTNSTGRRIPDVVMMNQVHEVKVAGELKTQWVDQHNLNDDPLQNYDTEELFRKQIGQLHVFLKQELVAGHWSLRYSPIISGTMPHPSELTVRQCFFFLGKAAGRADQIVNQTPPTDWVHVQNR</sequence>
<evidence type="ECO:0000313" key="2">
    <source>
        <dbReference type="Proteomes" id="UP001150879"/>
    </source>
</evidence>
<dbReference type="Proteomes" id="UP001150879">
    <property type="component" value="Unassembled WGS sequence"/>
</dbReference>
<proteinExistence type="predicted"/>
<comment type="caution">
    <text evidence="1">The sequence shown here is derived from an EMBL/GenBank/DDBJ whole genome shotgun (WGS) entry which is preliminary data.</text>
</comment>
<reference evidence="1" key="1">
    <citation type="submission" date="2022-11" db="EMBL/GenBank/DDBJ databases">
        <authorList>
            <person name="Petersen C."/>
        </authorList>
    </citation>
    <scope>NUCLEOTIDE SEQUENCE</scope>
    <source>
        <strain evidence="1">IBT 16849</strain>
    </source>
</reference>
<gene>
    <name evidence="1" type="ORF">N7472_010156</name>
</gene>
<evidence type="ECO:0000313" key="1">
    <source>
        <dbReference type="EMBL" id="KAJ5185316.1"/>
    </source>
</evidence>
<reference evidence="1" key="2">
    <citation type="journal article" date="2023" name="IMA Fungus">
        <title>Comparative genomic study of the Penicillium genus elucidates a diverse pangenome and 15 lateral gene transfer events.</title>
        <authorList>
            <person name="Petersen C."/>
            <person name="Sorensen T."/>
            <person name="Nielsen M.R."/>
            <person name="Sondergaard T.E."/>
            <person name="Sorensen J.L."/>
            <person name="Fitzpatrick D.A."/>
            <person name="Frisvad J.C."/>
            <person name="Nielsen K.L."/>
        </authorList>
    </citation>
    <scope>NUCLEOTIDE SEQUENCE</scope>
    <source>
        <strain evidence="1">IBT 16849</strain>
    </source>
</reference>
<keyword evidence="2" id="KW-1185">Reference proteome</keyword>
<dbReference type="EMBL" id="JAPQKP010000006">
    <property type="protein sequence ID" value="KAJ5185316.1"/>
    <property type="molecule type" value="Genomic_DNA"/>
</dbReference>
<name>A0A9W9IXF7_9EURO</name>
<organism evidence="1 2">
    <name type="scientific">Penicillium cf. griseofulvum</name>
    <dbReference type="NCBI Taxonomy" id="2972120"/>
    <lineage>
        <taxon>Eukaryota</taxon>
        <taxon>Fungi</taxon>
        <taxon>Dikarya</taxon>
        <taxon>Ascomycota</taxon>
        <taxon>Pezizomycotina</taxon>
        <taxon>Eurotiomycetes</taxon>
        <taxon>Eurotiomycetidae</taxon>
        <taxon>Eurotiales</taxon>
        <taxon>Aspergillaceae</taxon>
        <taxon>Penicillium</taxon>
    </lineage>
</organism>
<protein>
    <submittedName>
        <fullName evidence="1">Uncharacterized protein</fullName>
    </submittedName>
</protein>